<dbReference type="GO" id="GO:0005774">
    <property type="term" value="C:vacuolar membrane"/>
    <property type="evidence" value="ECO:0007669"/>
    <property type="project" value="TreeGrafter"/>
</dbReference>
<evidence type="ECO:0000259" key="10">
    <source>
        <dbReference type="PROSITE" id="PS50850"/>
    </source>
</evidence>
<dbReference type="RefSeq" id="XP_041560599.1">
    <property type="nucleotide sequence ID" value="XM_041694806.1"/>
</dbReference>
<comment type="subcellular location">
    <subcellularLocation>
        <location evidence="1">Endomembrane system</location>
        <topology evidence="1">Multi-pass membrane protein</topology>
    </subcellularLocation>
</comment>
<dbReference type="EMBL" id="AP024448">
    <property type="protein sequence ID" value="BCS28413.1"/>
    <property type="molecule type" value="Genomic_DNA"/>
</dbReference>
<name>A0A7R7XWZ7_9EURO</name>
<dbReference type="PROSITE" id="PS50850">
    <property type="entry name" value="MFS"/>
    <property type="match status" value="1"/>
</dbReference>
<evidence type="ECO:0000256" key="9">
    <source>
        <dbReference type="SAM" id="Phobius"/>
    </source>
</evidence>
<dbReference type="FunFam" id="1.20.1250.20:FF:000197">
    <property type="entry name" value="Siderophore iron transporter 1"/>
    <property type="match status" value="1"/>
</dbReference>
<protein>
    <submittedName>
        <fullName evidence="11">Siderophore transporter</fullName>
    </submittedName>
</protein>
<feature type="transmembrane region" description="Helical" evidence="9">
    <location>
        <begin position="455"/>
        <end position="481"/>
    </location>
</feature>
<evidence type="ECO:0000313" key="11">
    <source>
        <dbReference type="EMBL" id="BCS28413.1"/>
    </source>
</evidence>
<dbReference type="InterPro" id="IPR036259">
    <property type="entry name" value="MFS_trans_sf"/>
</dbReference>
<evidence type="ECO:0000256" key="7">
    <source>
        <dbReference type="ARBA" id="ARBA00023136"/>
    </source>
</evidence>
<dbReference type="Pfam" id="PF07690">
    <property type="entry name" value="MFS_1"/>
    <property type="match status" value="1"/>
</dbReference>
<reference evidence="11" key="1">
    <citation type="submission" date="2021-01" db="EMBL/GenBank/DDBJ databases">
        <authorList>
            <consortium name="Aspergillus puulaauensis MK2 genome sequencing consortium"/>
            <person name="Kazuki M."/>
            <person name="Futagami T."/>
        </authorList>
    </citation>
    <scope>NUCLEOTIDE SEQUENCE</scope>
    <source>
        <strain evidence="11">MK2</strain>
    </source>
</reference>
<accession>A0A7R7XWZ7</accession>
<evidence type="ECO:0000256" key="8">
    <source>
        <dbReference type="SAM" id="MobiDB-lite"/>
    </source>
</evidence>
<dbReference type="PANTHER" id="PTHR23501:SF92">
    <property type="entry name" value="GLUTATHIONE EXCHANGER 1-RELATED"/>
    <property type="match status" value="1"/>
</dbReference>
<feature type="domain" description="Major facilitator superfamily (MFS) profile" evidence="10">
    <location>
        <begin position="50"/>
        <end position="529"/>
    </location>
</feature>
<dbReference type="InterPro" id="IPR020846">
    <property type="entry name" value="MFS_dom"/>
</dbReference>
<keyword evidence="5 9" id="KW-1133">Transmembrane helix</keyword>
<keyword evidence="4 9" id="KW-0812">Transmembrane</keyword>
<dbReference type="SUPFAM" id="SSF103473">
    <property type="entry name" value="MFS general substrate transporter"/>
    <property type="match status" value="1"/>
</dbReference>
<dbReference type="GO" id="GO:0005886">
    <property type="term" value="C:plasma membrane"/>
    <property type="evidence" value="ECO:0007669"/>
    <property type="project" value="TreeGrafter"/>
</dbReference>
<feature type="transmembrane region" description="Helical" evidence="9">
    <location>
        <begin position="530"/>
        <end position="552"/>
    </location>
</feature>
<feature type="transmembrane region" description="Helical" evidence="9">
    <location>
        <begin position="143"/>
        <end position="165"/>
    </location>
</feature>
<keyword evidence="12" id="KW-1185">Reference proteome</keyword>
<feature type="transmembrane region" description="Helical" evidence="9">
    <location>
        <begin position="393"/>
        <end position="412"/>
    </location>
</feature>
<organism evidence="11 12">
    <name type="scientific">Aspergillus puulaauensis</name>
    <dbReference type="NCBI Taxonomy" id="1220207"/>
    <lineage>
        <taxon>Eukaryota</taxon>
        <taxon>Fungi</taxon>
        <taxon>Dikarya</taxon>
        <taxon>Ascomycota</taxon>
        <taxon>Pezizomycotina</taxon>
        <taxon>Eurotiomycetes</taxon>
        <taxon>Eurotiomycetidae</taxon>
        <taxon>Eurotiales</taxon>
        <taxon>Aspergillaceae</taxon>
        <taxon>Aspergillus</taxon>
    </lineage>
</organism>
<dbReference type="InterPro" id="IPR011701">
    <property type="entry name" value="MFS"/>
</dbReference>
<proteinExistence type="inferred from homology"/>
<feature type="transmembrane region" description="Helical" evidence="9">
    <location>
        <begin position="369"/>
        <end position="386"/>
    </location>
</feature>
<dbReference type="OrthoDB" id="4088837at2759"/>
<evidence type="ECO:0000256" key="4">
    <source>
        <dbReference type="ARBA" id="ARBA00022692"/>
    </source>
</evidence>
<feature type="transmembrane region" description="Helical" evidence="9">
    <location>
        <begin position="253"/>
        <end position="276"/>
    </location>
</feature>
<gene>
    <name evidence="11" type="primary">ARN1_2</name>
    <name evidence="11" type="ORF">APUU_61461S</name>
</gene>
<evidence type="ECO:0000313" key="12">
    <source>
        <dbReference type="Proteomes" id="UP000654913"/>
    </source>
</evidence>
<feature type="transmembrane region" description="Helical" evidence="9">
    <location>
        <begin position="209"/>
        <end position="232"/>
    </location>
</feature>
<sequence length="575" mass="61454">MSFASPSEKHPGTTAAANAEPSDAGRRQLDTKSPGVVRIEAIAAHLGPVTRTILFAGLFLLGYAFGLHGVLRGVYQTYATASYSDHSLLSTVNVIRTVFAAAAQPTTGKLADAFGRVETLALSVVLYLVGSIVEATSNGVSSFSAGAVLYTLGFTIVQTLVEVLIADVTSTRVRLLASYVPNLHFIITAWVSGNISSAVLGATTWRWGIGMWCIVFAVLVIPVVATLTYLDLCARRSSSTTGSAPRWIPMKQLFWQLDVPGIALLIASLALLLTPLTIAGGESPKWRTAHVIAPLVIGFLCIPVFVFWQMRAPHPLVPFSFLKDRGVWGALGIAAFMNFANSMQSNYLYTVLIVAFDFSIAAATRIATLFMFTSFLVGPICGILVYRIRRLKYFIIAGTVLFMVGFGLLIRYRSGSSGSDHAGVIAAEVILGVGGGMTPYASLASMQASLKHETLGVMTGLFLAFHSIGNAFGTSVAGAMWSQLLPSSLARNLGDATLAAQVYGNPFAVVAQFPVGTEVRTAVVDSYQHVQRYLCITGLCLSIPMIGFAFCLRNPVLGRDQSLVDKKEEIADERA</sequence>
<dbReference type="Proteomes" id="UP000654913">
    <property type="component" value="Chromosome 6"/>
</dbReference>
<dbReference type="Gene3D" id="1.20.1250.20">
    <property type="entry name" value="MFS general substrate transporter like domains"/>
    <property type="match status" value="2"/>
</dbReference>
<feature type="transmembrane region" description="Helical" evidence="9">
    <location>
        <begin position="424"/>
        <end position="443"/>
    </location>
</feature>
<dbReference type="GeneID" id="64978410"/>
<dbReference type="GO" id="GO:0005768">
    <property type="term" value="C:endosome"/>
    <property type="evidence" value="ECO:0007669"/>
    <property type="project" value="TreeGrafter"/>
</dbReference>
<keyword evidence="3" id="KW-0813">Transport</keyword>
<evidence type="ECO:0000256" key="3">
    <source>
        <dbReference type="ARBA" id="ARBA00022448"/>
    </source>
</evidence>
<evidence type="ECO:0000256" key="5">
    <source>
        <dbReference type="ARBA" id="ARBA00022989"/>
    </source>
</evidence>
<keyword evidence="6" id="KW-0406">Ion transport</keyword>
<dbReference type="AlphaFoldDB" id="A0A7R7XWZ7"/>
<comment type="similarity">
    <text evidence="2">Belongs to the major facilitator superfamily.</text>
</comment>
<dbReference type="PANTHER" id="PTHR23501">
    <property type="entry name" value="MAJOR FACILITATOR SUPERFAMILY"/>
    <property type="match status" value="1"/>
</dbReference>
<evidence type="ECO:0000256" key="6">
    <source>
        <dbReference type="ARBA" id="ARBA00023065"/>
    </source>
</evidence>
<feature type="transmembrane region" description="Helical" evidence="9">
    <location>
        <begin position="119"/>
        <end position="137"/>
    </location>
</feature>
<feature type="transmembrane region" description="Helical" evidence="9">
    <location>
        <begin position="288"/>
        <end position="308"/>
    </location>
</feature>
<dbReference type="GO" id="GO:0015343">
    <property type="term" value="F:siderophore-iron transmembrane transporter activity"/>
    <property type="evidence" value="ECO:0007669"/>
    <property type="project" value="TreeGrafter"/>
</dbReference>
<evidence type="ECO:0000256" key="1">
    <source>
        <dbReference type="ARBA" id="ARBA00004127"/>
    </source>
</evidence>
<evidence type="ECO:0000256" key="2">
    <source>
        <dbReference type="ARBA" id="ARBA00008335"/>
    </source>
</evidence>
<feature type="transmembrane region" description="Helical" evidence="9">
    <location>
        <begin position="53"/>
        <end position="71"/>
    </location>
</feature>
<feature type="region of interest" description="Disordered" evidence="8">
    <location>
        <begin position="1"/>
        <end position="30"/>
    </location>
</feature>
<keyword evidence="7 9" id="KW-0472">Membrane</keyword>
<reference evidence="11" key="2">
    <citation type="submission" date="2021-02" db="EMBL/GenBank/DDBJ databases">
        <title>Aspergillus puulaauensis MK2 genome sequence.</title>
        <authorList>
            <person name="Futagami T."/>
            <person name="Mori K."/>
            <person name="Kadooka C."/>
            <person name="Tanaka T."/>
        </authorList>
    </citation>
    <scope>NUCLEOTIDE SEQUENCE</scope>
    <source>
        <strain evidence="11">MK2</strain>
    </source>
</reference>
<dbReference type="KEGG" id="apuu:APUU_61461S"/>